<gene>
    <name evidence="2" type="ORF">GGQ99_000366</name>
</gene>
<dbReference type="EMBL" id="JACHOT010000001">
    <property type="protein sequence ID" value="MBB4648644.1"/>
    <property type="molecule type" value="Genomic_DNA"/>
</dbReference>
<evidence type="ECO:0000313" key="3">
    <source>
        <dbReference type="Proteomes" id="UP000539538"/>
    </source>
</evidence>
<sequence>MDNKSEIAELALAWAEAIVANDAAAIGRFMADEWVIVGPDGATSKTDFLASVASGDLTHDMMRAASEPRVEIYGATAVYTARVVNSGHFRGQAFTADEWTTDVFVRRGAKWQCVLSHATPAAKLDTSDFE</sequence>
<name>A0ABR6KXH7_9HYPH</name>
<reference evidence="2 3" key="1">
    <citation type="submission" date="2020-08" db="EMBL/GenBank/DDBJ databases">
        <title>Genomic Encyclopedia of Type Strains, Phase IV (KMG-IV): sequencing the most valuable type-strain genomes for metagenomic binning, comparative biology and taxonomic classification.</title>
        <authorList>
            <person name="Goeker M."/>
        </authorList>
    </citation>
    <scope>NUCLEOTIDE SEQUENCE [LARGE SCALE GENOMIC DNA]</scope>
    <source>
        <strain evidence="2 3">DSM 7050</strain>
    </source>
</reference>
<dbReference type="Proteomes" id="UP000539538">
    <property type="component" value="Unassembled WGS sequence"/>
</dbReference>
<dbReference type="InterPro" id="IPR032710">
    <property type="entry name" value="NTF2-like_dom_sf"/>
</dbReference>
<evidence type="ECO:0000313" key="2">
    <source>
        <dbReference type="EMBL" id="MBB4648644.1"/>
    </source>
</evidence>
<protein>
    <submittedName>
        <fullName evidence="2">Ketosteroid isomerase-like protein</fullName>
    </submittedName>
</protein>
<dbReference type="Pfam" id="PF14534">
    <property type="entry name" value="DUF4440"/>
    <property type="match status" value="1"/>
</dbReference>
<dbReference type="RefSeq" id="WP_183260281.1">
    <property type="nucleotide sequence ID" value="NZ_BAAAVZ010000008.1"/>
</dbReference>
<dbReference type="InterPro" id="IPR027843">
    <property type="entry name" value="DUF4440"/>
</dbReference>
<dbReference type="SUPFAM" id="SSF54427">
    <property type="entry name" value="NTF2-like"/>
    <property type="match status" value="1"/>
</dbReference>
<dbReference type="Gene3D" id="3.10.450.50">
    <property type="match status" value="1"/>
</dbReference>
<evidence type="ECO:0000259" key="1">
    <source>
        <dbReference type="Pfam" id="PF14534"/>
    </source>
</evidence>
<proteinExistence type="predicted"/>
<accession>A0ABR6KXH7</accession>
<keyword evidence="3" id="KW-1185">Reference proteome</keyword>
<feature type="domain" description="DUF4440" evidence="1">
    <location>
        <begin position="7"/>
        <end position="113"/>
    </location>
</feature>
<organism evidence="2 3">
    <name type="scientific">Aminobacter niigataensis</name>
    <dbReference type="NCBI Taxonomy" id="83265"/>
    <lineage>
        <taxon>Bacteria</taxon>
        <taxon>Pseudomonadati</taxon>
        <taxon>Pseudomonadota</taxon>
        <taxon>Alphaproteobacteria</taxon>
        <taxon>Hyphomicrobiales</taxon>
        <taxon>Phyllobacteriaceae</taxon>
        <taxon>Aminobacter</taxon>
    </lineage>
</organism>
<comment type="caution">
    <text evidence="2">The sequence shown here is derived from an EMBL/GenBank/DDBJ whole genome shotgun (WGS) entry which is preliminary data.</text>
</comment>